<organism evidence="2">
    <name type="scientific">Fibrocapsa japonica</name>
    <dbReference type="NCBI Taxonomy" id="94617"/>
    <lineage>
        <taxon>Eukaryota</taxon>
        <taxon>Sar</taxon>
        <taxon>Stramenopiles</taxon>
        <taxon>Ochrophyta</taxon>
        <taxon>Raphidophyceae</taxon>
        <taxon>Chattonellales</taxon>
        <taxon>Chattonellaceae</taxon>
        <taxon>Fibrocapsa</taxon>
    </lineage>
</organism>
<gene>
    <name evidence="2" type="ORF">FJAP1339_LOCUS2345</name>
</gene>
<keyword evidence="1" id="KW-0472">Membrane</keyword>
<evidence type="ECO:0000313" key="2">
    <source>
        <dbReference type="EMBL" id="CAD9859825.1"/>
    </source>
</evidence>
<reference evidence="2" key="1">
    <citation type="submission" date="2021-01" db="EMBL/GenBank/DDBJ databases">
        <authorList>
            <person name="Corre E."/>
            <person name="Pelletier E."/>
            <person name="Niang G."/>
            <person name="Scheremetjew M."/>
            <person name="Finn R."/>
            <person name="Kale V."/>
            <person name="Holt S."/>
            <person name="Cochrane G."/>
            <person name="Meng A."/>
            <person name="Brown T."/>
            <person name="Cohen L."/>
        </authorList>
    </citation>
    <scope>NUCLEOTIDE SEQUENCE</scope>
    <source>
        <strain evidence="2">CCMP1661</strain>
    </source>
</reference>
<feature type="transmembrane region" description="Helical" evidence="1">
    <location>
        <begin position="91"/>
        <end position="109"/>
    </location>
</feature>
<sequence length="320" mass="35600">MGILESFSNICMCGPNLLWGVIIGALLALILHAMFLALFTSRDIDDLNRQIPEETKFFLCVAATLVSSWAFRRDIVKLCESIGIPESYIPYLALTATVLALTAYSLLHYTKYNKKMFVPPVLLEGNGPLVFFSVIGGWVILEFMEMAYTQPGGLWEWMPLIGVVAGSGLLSWRGVKYGQGHELFPAYITQGWFPTAFIVVFGWHTVVEFYNSSSNPDTEGQPSDWMPLLLISLGSGIISYAGAMFYQKQQIIPNWMITGRFPLVFMGLFGGYTIYEFINMAMDPATEGKFMDWVPLIIVSVVSGAVSYVGARVSQTDTHL</sequence>
<keyword evidence="1" id="KW-0812">Transmembrane</keyword>
<feature type="transmembrane region" description="Helical" evidence="1">
    <location>
        <begin position="153"/>
        <end position="172"/>
    </location>
</feature>
<keyword evidence="1" id="KW-1133">Transmembrane helix</keyword>
<feature type="transmembrane region" description="Helical" evidence="1">
    <location>
        <begin position="17"/>
        <end position="39"/>
    </location>
</feature>
<protein>
    <submittedName>
        <fullName evidence="2">Uncharacterized protein</fullName>
    </submittedName>
</protein>
<proteinExistence type="predicted"/>
<accession>A0A7S2UUM5</accession>
<name>A0A7S2UUM5_9STRA</name>
<dbReference type="AlphaFoldDB" id="A0A7S2UUM5"/>
<feature type="transmembrane region" description="Helical" evidence="1">
    <location>
        <begin position="290"/>
        <end position="311"/>
    </location>
</feature>
<feature type="transmembrane region" description="Helical" evidence="1">
    <location>
        <begin position="225"/>
        <end position="246"/>
    </location>
</feature>
<feature type="transmembrane region" description="Helical" evidence="1">
    <location>
        <begin position="184"/>
        <end position="205"/>
    </location>
</feature>
<feature type="transmembrane region" description="Helical" evidence="1">
    <location>
        <begin position="258"/>
        <end position="278"/>
    </location>
</feature>
<evidence type="ECO:0000256" key="1">
    <source>
        <dbReference type="SAM" id="Phobius"/>
    </source>
</evidence>
<dbReference type="EMBL" id="HBHR01004843">
    <property type="protein sequence ID" value="CAD9859825.1"/>
    <property type="molecule type" value="Transcribed_RNA"/>
</dbReference>
<feature type="transmembrane region" description="Helical" evidence="1">
    <location>
        <begin position="121"/>
        <end position="141"/>
    </location>
</feature>